<dbReference type="GO" id="GO:0006355">
    <property type="term" value="P:regulation of DNA-templated transcription"/>
    <property type="evidence" value="ECO:0007669"/>
    <property type="project" value="InterPro"/>
</dbReference>
<evidence type="ECO:0000313" key="7">
    <source>
        <dbReference type="Ensembl" id="ENSOKIP00005100779.1"/>
    </source>
</evidence>
<dbReference type="InterPro" id="IPR038635">
    <property type="entry name" value="CCR4-NOT_su2/3/5_C_sf"/>
</dbReference>
<comment type="similarity">
    <text evidence="1">Belongs to the CNOT2/3/5 family.</text>
</comment>
<feature type="region of interest" description="Disordered" evidence="4">
    <location>
        <begin position="58"/>
        <end position="96"/>
    </location>
</feature>
<keyword evidence="8" id="KW-1185">Reference proteome</keyword>
<evidence type="ECO:0000313" key="8">
    <source>
        <dbReference type="Proteomes" id="UP000694557"/>
    </source>
</evidence>
<dbReference type="Ensembl" id="ENSOKIT00005108019.1">
    <property type="protein sequence ID" value="ENSOKIP00005100779.1"/>
    <property type="gene ID" value="ENSOKIG00005044283.1"/>
</dbReference>
<evidence type="ECO:0000256" key="4">
    <source>
        <dbReference type="SAM" id="MobiDB-lite"/>
    </source>
</evidence>
<dbReference type="GeneTree" id="ENSGT00390000001285"/>
<reference evidence="7" key="2">
    <citation type="submission" date="2025-09" db="UniProtKB">
        <authorList>
            <consortium name="Ensembl"/>
        </authorList>
    </citation>
    <scope>IDENTIFICATION</scope>
</reference>
<gene>
    <name evidence="7" type="primary">CNOT2</name>
</gene>
<feature type="compositionally biased region" description="Polar residues" evidence="4">
    <location>
        <begin position="191"/>
        <end position="201"/>
    </location>
</feature>
<name>A0A8C7KCA0_ONCKI</name>
<dbReference type="Proteomes" id="UP000694557">
    <property type="component" value="Unassembled WGS sequence"/>
</dbReference>
<evidence type="ECO:0000256" key="2">
    <source>
        <dbReference type="ARBA" id="ARBA00023015"/>
    </source>
</evidence>
<feature type="signal peptide" evidence="5">
    <location>
        <begin position="1"/>
        <end position="25"/>
    </location>
</feature>
<feature type="compositionally biased region" description="Polar residues" evidence="4">
    <location>
        <begin position="134"/>
        <end position="144"/>
    </location>
</feature>
<reference evidence="7" key="1">
    <citation type="submission" date="2025-08" db="UniProtKB">
        <authorList>
            <consortium name="Ensembl"/>
        </authorList>
    </citation>
    <scope>IDENTIFICATION</scope>
</reference>
<keyword evidence="3" id="KW-0804">Transcription</keyword>
<feature type="chain" id="PRO_5034081259" evidence="5">
    <location>
        <begin position="26"/>
        <end position="388"/>
    </location>
</feature>
<feature type="compositionally biased region" description="Polar residues" evidence="4">
    <location>
        <begin position="160"/>
        <end position="183"/>
    </location>
</feature>
<dbReference type="Gene3D" id="2.30.30.1020">
    <property type="entry name" value="CCR4-NOT complex subunit 2/3/5, C-terminal domain"/>
    <property type="match status" value="2"/>
</dbReference>
<feature type="domain" description="NOT2/NOT3/NOT5 C-terminal" evidence="6">
    <location>
        <begin position="303"/>
        <end position="369"/>
    </location>
</feature>
<feature type="region of interest" description="Disordered" evidence="4">
    <location>
        <begin position="129"/>
        <end position="206"/>
    </location>
</feature>
<sequence length="388" mass="43030">MAIDQLVTCVLNAFLLFSPLQVTNSMFSATRKRFVEGVESDYPDDTVYYGQTSMFPHPSDKDMLASPSPSSSGQLSQLGASLYGPQNGSENVTGLDLSDFPALADRSRREGGGNPTPLLNPLAGRAPYVGMVTKPSNEQSQDFSIHNEDFPALPGPNYKDPTSNNDDSKTNLNSSGKTSSSTDGPKFPGDKSSTAQNNNQLKKGIQVLPDGRVTNIPGGMVTDQFGMIGLLTFIRAAETDPGMVHLALGSDLTTLGLNLNSPENLYPKFASPWASAPCRPQDIDFHVPSEYLTNIHIRDKVYLLQLLAAVELFNRDWRYHKEERVWITRAPGMEPTLKTNAYERGTYYFFDCLNWRKVAKEFHLEYEKLEERPHVPSTFNYNPAQQAF</sequence>
<keyword evidence="2" id="KW-0805">Transcription regulation</keyword>
<evidence type="ECO:0000256" key="3">
    <source>
        <dbReference type="ARBA" id="ARBA00023163"/>
    </source>
</evidence>
<dbReference type="InterPro" id="IPR040168">
    <property type="entry name" value="Not2/3/5"/>
</dbReference>
<feature type="compositionally biased region" description="Low complexity" evidence="4">
    <location>
        <begin position="64"/>
        <end position="82"/>
    </location>
</feature>
<evidence type="ECO:0000259" key="6">
    <source>
        <dbReference type="Pfam" id="PF04153"/>
    </source>
</evidence>
<organism evidence="7 8">
    <name type="scientific">Oncorhynchus kisutch</name>
    <name type="common">Coho salmon</name>
    <name type="synonym">Salmo kisutch</name>
    <dbReference type="NCBI Taxonomy" id="8019"/>
    <lineage>
        <taxon>Eukaryota</taxon>
        <taxon>Metazoa</taxon>
        <taxon>Chordata</taxon>
        <taxon>Craniata</taxon>
        <taxon>Vertebrata</taxon>
        <taxon>Euteleostomi</taxon>
        <taxon>Actinopterygii</taxon>
        <taxon>Neopterygii</taxon>
        <taxon>Teleostei</taxon>
        <taxon>Protacanthopterygii</taxon>
        <taxon>Salmoniformes</taxon>
        <taxon>Salmonidae</taxon>
        <taxon>Salmoninae</taxon>
        <taxon>Oncorhynchus</taxon>
    </lineage>
</organism>
<feature type="region of interest" description="Disordered" evidence="4">
    <location>
        <begin position="105"/>
        <end position="124"/>
    </location>
</feature>
<proteinExistence type="inferred from homology"/>
<dbReference type="AlphaFoldDB" id="A0A8C7KCA0"/>
<dbReference type="GO" id="GO:0030015">
    <property type="term" value="C:CCR4-NOT core complex"/>
    <property type="evidence" value="ECO:0007669"/>
    <property type="project" value="InterPro"/>
</dbReference>
<dbReference type="GO" id="GO:2000036">
    <property type="term" value="P:regulation of stem cell population maintenance"/>
    <property type="evidence" value="ECO:0007669"/>
    <property type="project" value="UniProtKB-ARBA"/>
</dbReference>
<protein>
    <submittedName>
        <fullName evidence="7">CCR4-NOT transcription complex subunit 2</fullName>
    </submittedName>
</protein>
<evidence type="ECO:0000256" key="5">
    <source>
        <dbReference type="SAM" id="SignalP"/>
    </source>
</evidence>
<accession>A0A8C7KCA0</accession>
<dbReference type="Pfam" id="PF04153">
    <property type="entry name" value="NOT2_3_5_C"/>
    <property type="match status" value="1"/>
</dbReference>
<evidence type="ECO:0000256" key="1">
    <source>
        <dbReference type="ARBA" id="ARBA00007682"/>
    </source>
</evidence>
<keyword evidence="5" id="KW-0732">Signal</keyword>
<dbReference type="PANTHER" id="PTHR23326">
    <property type="entry name" value="CCR4 NOT-RELATED"/>
    <property type="match status" value="1"/>
</dbReference>
<dbReference type="InterPro" id="IPR007282">
    <property type="entry name" value="NOT2/3/5_C"/>
</dbReference>